<dbReference type="PROSITE" id="PS51257">
    <property type="entry name" value="PROKAR_LIPOPROTEIN"/>
    <property type="match status" value="1"/>
</dbReference>
<dbReference type="Gene3D" id="3.40.50.1820">
    <property type="entry name" value="alpha/beta hydrolase"/>
    <property type="match status" value="1"/>
</dbReference>
<dbReference type="AlphaFoldDB" id="A0A1M5NWJ5"/>
<keyword evidence="1" id="KW-0378">Hydrolase</keyword>
<sequence length="311" mass="33014">MMRKTLWLALLAISACASPARHHSDPVPMANKDPAAMLTWTELSARPLPPSGLRIAYGDGPEQFGELRLPASTGPHPVVVLIHGGCWLSDFDYRYMTHLGDALATQGYASWTIEYRRLGASGGGWPQTFTDVGLALDALRDIAATQPLDLGRIVTVGHSAGGQLALWLAARPRLAADSELRGPAPLPVRGVVGLAAITDLAEYRIGPPDSCHASVDPLLGGTPDTVPLRYAQTSPRALLPLGVPQWLIQGQRDPIVSADSVERFVQAARHAGDRSQTRLLDVGHFDVAAPDHEAWAALQSALAEALAGAPP</sequence>
<dbReference type="InterPro" id="IPR049492">
    <property type="entry name" value="BD-FAE-like_dom"/>
</dbReference>
<organism evidence="4 5">
    <name type="scientific">Hydrocarboniphaga daqingensis</name>
    <dbReference type="NCBI Taxonomy" id="490188"/>
    <lineage>
        <taxon>Bacteria</taxon>
        <taxon>Pseudomonadati</taxon>
        <taxon>Pseudomonadota</taxon>
        <taxon>Gammaproteobacteria</taxon>
        <taxon>Nevskiales</taxon>
        <taxon>Nevskiaceae</taxon>
        <taxon>Hydrocarboniphaga</taxon>
    </lineage>
</organism>
<dbReference type="InterPro" id="IPR050300">
    <property type="entry name" value="GDXG_lipolytic_enzyme"/>
</dbReference>
<gene>
    <name evidence="4" type="ORF">SAMN04488068_1903</name>
</gene>
<protein>
    <submittedName>
        <fullName evidence="4">Acetyl esterase/lipase</fullName>
    </submittedName>
</protein>
<dbReference type="SUPFAM" id="SSF53474">
    <property type="entry name" value="alpha/beta-Hydrolases"/>
    <property type="match status" value="1"/>
</dbReference>
<proteinExistence type="predicted"/>
<evidence type="ECO:0000259" key="3">
    <source>
        <dbReference type="Pfam" id="PF20434"/>
    </source>
</evidence>
<dbReference type="Pfam" id="PF20434">
    <property type="entry name" value="BD-FAE"/>
    <property type="match status" value="1"/>
</dbReference>
<accession>A0A1M5NWJ5</accession>
<evidence type="ECO:0000313" key="4">
    <source>
        <dbReference type="EMBL" id="SHG93964.1"/>
    </source>
</evidence>
<name>A0A1M5NWJ5_9GAMM</name>
<feature type="domain" description="BD-FAE-like" evidence="3">
    <location>
        <begin position="71"/>
        <end position="263"/>
    </location>
</feature>
<dbReference type="EMBL" id="FQWZ01000004">
    <property type="protein sequence ID" value="SHG93964.1"/>
    <property type="molecule type" value="Genomic_DNA"/>
</dbReference>
<dbReference type="PANTHER" id="PTHR48081:SF33">
    <property type="entry name" value="KYNURENINE FORMAMIDASE"/>
    <property type="match status" value="1"/>
</dbReference>
<keyword evidence="5" id="KW-1185">Reference proteome</keyword>
<dbReference type="STRING" id="490188.SAMN04488068_1903"/>
<dbReference type="Proteomes" id="UP000199758">
    <property type="component" value="Unassembled WGS sequence"/>
</dbReference>
<evidence type="ECO:0000256" key="2">
    <source>
        <dbReference type="SAM" id="SignalP"/>
    </source>
</evidence>
<dbReference type="InterPro" id="IPR029058">
    <property type="entry name" value="AB_hydrolase_fold"/>
</dbReference>
<reference evidence="4 5" key="1">
    <citation type="submission" date="2016-11" db="EMBL/GenBank/DDBJ databases">
        <authorList>
            <person name="Jaros S."/>
            <person name="Januszkiewicz K."/>
            <person name="Wedrychowicz H."/>
        </authorList>
    </citation>
    <scope>NUCLEOTIDE SEQUENCE [LARGE SCALE GENOMIC DNA]</scope>
    <source>
        <strain evidence="4 5">CGMCC 1.7049</strain>
    </source>
</reference>
<feature type="signal peptide" evidence="2">
    <location>
        <begin position="1"/>
        <end position="23"/>
    </location>
</feature>
<evidence type="ECO:0000313" key="5">
    <source>
        <dbReference type="Proteomes" id="UP000199758"/>
    </source>
</evidence>
<keyword evidence="2" id="KW-0732">Signal</keyword>
<evidence type="ECO:0000256" key="1">
    <source>
        <dbReference type="ARBA" id="ARBA00022801"/>
    </source>
</evidence>
<dbReference type="GO" id="GO:0016787">
    <property type="term" value="F:hydrolase activity"/>
    <property type="evidence" value="ECO:0007669"/>
    <property type="project" value="UniProtKB-KW"/>
</dbReference>
<feature type="chain" id="PRO_5012499985" evidence="2">
    <location>
        <begin position="24"/>
        <end position="311"/>
    </location>
</feature>
<dbReference type="PANTHER" id="PTHR48081">
    <property type="entry name" value="AB HYDROLASE SUPERFAMILY PROTEIN C4A8.06C"/>
    <property type="match status" value="1"/>
</dbReference>